<evidence type="ECO:0000313" key="4">
    <source>
        <dbReference type="EMBL" id="MDT0336304.1"/>
    </source>
</evidence>
<dbReference type="Gene3D" id="6.10.340.10">
    <property type="match status" value="1"/>
</dbReference>
<dbReference type="GO" id="GO:0007165">
    <property type="term" value="P:signal transduction"/>
    <property type="evidence" value="ECO:0007669"/>
    <property type="project" value="InterPro"/>
</dbReference>
<name>A0AAE4G8M6_9BURK</name>
<dbReference type="CDD" id="cd12913">
    <property type="entry name" value="PDC1_MCP_like"/>
    <property type="match status" value="1"/>
</dbReference>
<feature type="domain" description="GGDEF" evidence="3">
    <location>
        <begin position="452"/>
        <end position="582"/>
    </location>
</feature>
<dbReference type="Gene3D" id="3.30.70.270">
    <property type="match status" value="1"/>
</dbReference>
<keyword evidence="4" id="KW-0808">Transferase</keyword>
<feature type="transmembrane region" description="Helical" evidence="1">
    <location>
        <begin position="12"/>
        <end position="34"/>
    </location>
</feature>
<dbReference type="PROSITE" id="PS50885">
    <property type="entry name" value="HAMP"/>
    <property type="match status" value="1"/>
</dbReference>
<dbReference type="InterPro" id="IPR052163">
    <property type="entry name" value="DGC-Regulatory_Protein"/>
</dbReference>
<dbReference type="NCBIfam" id="TIGR00254">
    <property type="entry name" value="GGDEF"/>
    <property type="match status" value="1"/>
</dbReference>
<feature type="transmembrane region" description="Helical" evidence="1">
    <location>
        <begin position="350"/>
        <end position="373"/>
    </location>
</feature>
<keyword evidence="1" id="KW-1133">Transmembrane helix</keyword>
<proteinExistence type="predicted"/>
<dbReference type="InterPro" id="IPR029787">
    <property type="entry name" value="Nucleotide_cyclase"/>
</dbReference>
<dbReference type="InterPro" id="IPR000160">
    <property type="entry name" value="GGDEF_dom"/>
</dbReference>
<evidence type="ECO:0000256" key="1">
    <source>
        <dbReference type="SAM" id="Phobius"/>
    </source>
</evidence>
<feature type="domain" description="HAMP" evidence="2">
    <location>
        <begin position="374"/>
        <end position="426"/>
    </location>
</feature>
<dbReference type="Pfam" id="PF22673">
    <property type="entry name" value="MCP-like_PDC_1"/>
    <property type="match status" value="1"/>
</dbReference>
<gene>
    <name evidence="4" type="ORF">RJN63_05680</name>
</gene>
<dbReference type="InterPro" id="IPR043128">
    <property type="entry name" value="Rev_trsase/Diguanyl_cyclase"/>
</dbReference>
<dbReference type="Pfam" id="PF00990">
    <property type="entry name" value="GGDEF"/>
    <property type="match status" value="1"/>
</dbReference>
<dbReference type="CDD" id="cd01949">
    <property type="entry name" value="GGDEF"/>
    <property type="match status" value="1"/>
</dbReference>
<dbReference type="SMART" id="SM00267">
    <property type="entry name" value="GGDEF"/>
    <property type="match status" value="1"/>
</dbReference>
<dbReference type="Pfam" id="PF00672">
    <property type="entry name" value="HAMP"/>
    <property type="match status" value="1"/>
</dbReference>
<organism evidence="4">
    <name type="scientific">Herbaspirillum huttiense subsp. nephrolepidis</name>
    <dbReference type="NCBI Taxonomy" id="3075126"/>
    <lineage>
        <taxon>Bacteria</taxon>
        <taxon>Pseudomonadati</taxon>
        <taxon>Pseudomonadota</taxon>
        <taxon>Betaproteobacteria</taxon>
        <taxon>Burkholderiales</taxon>
        <taxon>Oxalobacteraceae</taxon>
        <taxon>Herbaspirillum</taxon>
    </lineage>
</organism>
<reference evidence="4" key="1">
    <citation type="submission" date="2023-02" db="EMBL/GenBank/DDBJ databases">
        <title>Description of Herbaspirillum huttiense subsp. nephrolepsisexaltata and Herbaspirillum huttiense subsp. lycopersicon.</title>
        <authorList>
            <person name="Poudel M."/>
            <person name="Sharma A."/>
            <person name="Goss E."/>
            <person name="Tapia J.H."/>
            <person name="Harmon C.M."/>
            <person name="Jones J.B."/>
        </authorList>
    </citation>
    <scope>NUCLEOTIDE SEQUENCE</scope>
    <source>
        <strain evidence="4">NC40101</strain>
    </source>
</reference>
<dbReference type="PROSITE" id="PS50887">
    <property type="entry name" value="GGDEF"/>
    <property type="match status" value="1"/>
</dbReference>
<keyword evidence="4" id="KW-0548">Nucleotidyltransferase</keyword>
<dbReference type="EMBL" id="JAVRAA010000002">
    <property type="protein sequence ID" value="MDT0336304.1"/>
    <property type="molecule type" value="Genomic_DNA"/>
</dbReference>
<dbReference type="PANTHER" id="PTHR46663">
    <property type="entry name" value="DIGUANYLATE CYCLASE DGCT-RELATED"/>
    <property type="match status" value="1"/>
</dbReference>
<dbReference type="CDD" id="cd06225">
    <property type="entry name" value="HAMP"/>
    <property type="match status" value="1"/>
</dbReference>
<dbReference type="SUPFAM" id="SSF158472">
    <property type="entry name" value="HAMP domain-like"/>
    <property type="match status" value="1"/>
</dbReference>
<keyword evidence="1" id="KW-0812">Transmembrane</keyword>
<dbReference type="AlphaFoldDB" id="A0AAE4G8M6"/>
<dbReference type="GO" id="GO:0016020">
    <property type="term" value="C:membrane"/>
    <property type="evidence" value="ECO:0007669"/>
    <property type="project" value="InterPro"/>
</dbReference>
<dbReference type="SUPFAM" id="SSF55073">
    <property type="entry name" value="Nucleotide cyclase"/>
    <property type="match status" value="1"/>
</dbReference>
<dbReference type="InterPro" id="IPR003660">
    <property type="entry name" value="HAMP_dom"/>
</dbReference>
<keyword evidence="1" id="KW-0472">Membrane</keyword>
<dbReference type="Gene3D" id="3.30.450.20">
    <property type="entry name" value="PAS domain"/>
    <property type="match status" value="2"/>
</dbReference>
<dbReference type="RefSeq" id="WP_310835520.1">
    <property type="nucleotide sequence ID" value="NZ_JAVLSM010000001.1"/>
</dbReference>
<sequence>MGAILKRSSLQRLFILPFIFLMVCLMLTIGWFLYRAGDDATEVLARNALTEVMGRVSQAITRQTMGARETLNVIAPPPVPPAEAGQAPAALPFPKSHKELEDRLWLANSLFDQPSYVYFGGADGSFLGIKQEQPQVFMYSVREPGQKNFVYYLRGPGTEMKLTAVQDYEPRKRPWYLQAVQQGRETWSPVYVDYRNKAIVGINLSKPIFAEDGSLLGVANSSIGLQQLTDLLRQVPLSTQGVAFVTEMKGDMVATSLDEPIYQAGENGGEPLRLNAGQSKSPLVRQAFEEVQRYLGTHPPEPDKLILLGSRSEGSKIEVAFRLYRDPAGLAWLSISAAPRSDFLGSVTSGVYQTLTLGLMAVCLTFVIGFLLLRWVLRDIRKLTLAAKSIGNGSPFPALNIDRNDEIGQLAQSFVEMERNLRTDRLTNVLNRDSLIAQIDFRRRNSSQAVPLHFALLFIDLDRFKAVNDEYGHDEGDKVLIAIADRLQHSLRHDDSVARFGGDEFVVYLHGVTEMDVARSIADKIRHAVNKPIAGRDGQDYTVDASVGVSLYPDDGLDVETLLRVADSRMFDQKRLHRILSV</sequence>
<protein>
    <submittedName>
        <fullName evidence="4">Diguanylate cyclase</fullName>
        <ecNumber evidence="4">2.7.7.65</ecNumber>
    </submittedName>
</protein>
<dbReference type="PANTHER" id="PTHR46663:SF2">
    <property type="entry name" value="GGDEF DOMAIN-CONTAINING PROTEIN"/>
    <property type="match status" value="1"/>
</dbReference>
<comment type="caution">
    <text evidence="4">The sequence shown here is derived from an EMBL/GenBank/DDBJ whole genome shotgun (WGS) entry which is preliminary data.</text>
</comment>
<dbReference type="EC" id="2.7.7.65" evidence="4"/>
<dbReference type="SMART" id="SM00304">
    <property type="entry name" value="HAMP"/>
    <property type="match status" value="1"/>
</dbReference>
<dbReference type="GO" id="GO:0052621">
    <property type="term" value="F:diguanylate cyclase activity"/>
    <property type="evidence" value="ECO:0007669"/>
    <property type="project" value="UniProtKB-EC"/>
</dbReference>
<accession>A0AAE4G8M6</accession>
<evidence type="ECO:0000259" key="3">
    <source>
        <dbReference type="PROSITE" id="PS50887"/>
    </source>
</evidence>
<evidence type="ECO:0000259" key="2">
    <source>
        <dbReference type="PROSITE" id="PS50885"/>
    </source>
</evidence>